<dbReference type="InterPro" id="IPR003115">
    <property type="entry name" value="ParB_N"/>
</dbReference>
<dbReference type="SMART" id="SM00470">
    <property type="entry name" value="ParB"/>
    <property type="match status" value="1"/>
</dbReference>
<dbReference type="AlphaFoldDB" id="A0A2W5TPF5"/>
<keyword evidence="2" id="KW-0159">Chromosome partition</keyword>
<feature type="compositionally biased region" description="Basic and acidic residues" evidence="3">
    <location>
        <begin position="542"/>
        <end position="553"/>
    </location>
</feature>
<dbReference type="InterPro" id="IPR050336">
    <property type="entry name" value="Chromosome_partition/occlusion"/>
</dbReference>
<dbReference type="SUPFAM" id="SSF110849">
    <property type="entry name" value="ParB/Sulfiredoxin"/>
    <property type="match status" value="1"/>
</dbReference>
<name>A0A2W5TPF5_9BACT</name>
<dbReference type="NCBIfam" id="TIGR00180">
    <property type="entry name" value="parB_part"/>
    <property type="match status" value="1"/>
</dbReference>
<dbReference type="PANTHER" id="PTHR33375">
    <property type="entry name" value="CHROMOSOME-PARTITIONING PROTEIN PARB-RELATED"/>
    <property type="match status" value="1"/>
</dbReference>
<proteinExistence type="inferred from homology"/>
<dbReference type="Gene3D" id="1.10.10.2830">
    <property type="match status" value="1"/>
</dbReference>
<feature type="region of interest" description="Disordered" evidence="3">
    <location>
        <begin position="1"/>
        <end position="88"/>
    </location>
</feature>
<organism evidence="5 6">
    <name type="scientific">Archangium gephyra</name>
    <dbReference type="NCBI Taxonomy" id="48"/>
    <lineage>
        <taxon>Bacteria</taxon>
        <taxon>Pseudomonadati</taxon>
        <taxon>Myxococcota</taxon>
        <taxon>Myxococcia</taxon>
        <taxon>Myxococcales</taxon>
        <taxon>Cystobacterineae</taxon>
        <taxon>Archangiaceae</taxon>
        <taxon>Archangium</taxon>
    </lineage>
</organism>
<dbReference type="GO" id="GO:0003677">
    <property type="term" value="F:DNA binding"/>
    <property type="evidence" value="ECO:0007669"/>
    <property type="project" value="InterPro"/>
</dbReference>
<evidence type="ECO:0000259" key="4">
    <source>
        <dbReference type="SMART" id="SM00470"/>
    </source>
</evidence>
<protein>
    <recommendedName>
        <fullName evidence="4">ParB-like N-terminal domain-containing protein</fullName>
    </recommendedName>
</protein>
<dbReference type="EMBL" id="QFQP01000002">
    <property type="protein sequence ID" value="PZR17549.1"/>
    <property type="molecule type" value="Genomic_DNA"/>
</dbReference>
<evidence type="ECO:0000256" key="3">
    <source>
        <dbReference type="SAM" id="MobiDB-lite"/>
    </source>
</evidence>
<gene>
    <name evidence="5" type="ORF">DI536_04340</name>
</gene>
<accession>A0A2W5TPF5</accession>
<dbReference type="InterPro" id="IPR036086">
    <property type="entry name" value="ParB/Sulfiredoxin_sf"/>
</dbReference>
<dbReference type="GO" id="GO:0007059">
    <property type="term" value="P:chromosome segregation"/>
    <property type="evidence" value="ECO:0007669"/>
    <property type="project" value="UniProtKB-KW"/>
</dbReference>
<comment type="similarity">
    <text evidence="1">Belongs to the ParB family.</text>
</comment>
<dbReference type="PANTHER" id="PTHR33375:SF1">
    <property type="entry name" value="CHROMOSOME-PARTITIONING PROTEIN PARB-RELATED"/>
    <property type="match status" value="1"/>
</dbReference>
<evidence type="ECO:0000256" key="2">
    <source>
        <dbReference type="ARBA" id="ARBA00022829"/>
    </source>
</evidence>
<dbReference type="InterPro" id="IPR004437">
    <property type="entry name" value="ParB/RepB/Spo0J"/>
</dbReference>
<dbReference type="InterPro" id="IPR041468">
    <property type="entry name" value="HTH_ParB/Spo0J"/>
</dbReference>
<dbReference type="Proteomes" id="UP000249061">
    <property type="component" value="Unassembled WGS sequence"/>
</dbReference>
<dbReference type="GO" id="GO:0005694">
    <property type="term" value="C:chromosome"/>
    <property type="evidence" value="ECO:0007669"/>
    <property type="project" value="TreeGrafter"/>
</dbReference>
<feature type="compositionally biased region" description="Basic residues" evidence="3">
    <location>
        <begin position="67"/>
        <end position="80"/>
    </location>
</feature>
<evidence type="ECO:0000256" key="1">
    <source>
        <dbReference type="ARBA" id="ARBA00006295"/>
    </source>
</evidence>
<dbReference type="Pfam" id="PF17762">
    <property type="entry name" value="HTH_ParB"/>
    <property type="match status" value="1"/>
</dbReference>
<sequence length="684" mass="74998">MPTPRSKPAARGPGETGRHDGCERSGVAESPSSGTGSGVRGFRPFPRSPYLPGLRPRRSRWFESTCRHHPQHPRRRMPKPMRKEKTSDYQCDTCGHPLVDHTNEGTKVICPAVPPSRVKTDEATAPTLGESMAAINASAAALEEKAEKLFAREAPELPSEVVHIKLSDIRPSPRNPRSALGDVSELAASIEKNGVLSPLLVRELAAGEGYEVVAGHRRHAGAKKAQLETVPCIVLDLDETQALELNLTEQIHRKDLTPLEEAEACRALQELSGYSVDQVAGKLGQSPSWVRRRLKLCDLAPEAKKAIRDGKLPASAGVDLALLPTHKMQADALTQMSSHWQVRENDGVLTSASVVQFLQREFARPLKSAAFNTKKEYFGVEAPPCTRCPKNSACGPKGLFDNFDPKLATCSDVKCFNEKTLADWEEKTKDATAAGVEVMAIEQGKQLFYQHNQNDELSYNSPYVKAKVAAEGDPKKRSWNSLVEEIDEKKRPQKFIAQGPSGGAVELYDAKAVRAAVLKHLGYKWAKPKPKYDPNSGYSAAEQERRKNEKAKEKVRDSVVDEVLEHVVATIARDGLTLAELRTIVTASHRGDLADGPTRALGLTDMAPDKIDAWVEKKATKQQLEAFLFANIAGANITQTYGGFDEELLAVAKRYRFDPEKMAEAKLKADKAAAEALFTKGAKK</sequence>
<dbReference type="Pfam" id="PF02195">
    <property type="entry name" value="ParB_N"/>
    <property type="match status" value="1"/>
</dbReference>
<feature type="region of interest" description="Disordered" evidence="3">
    <location>
        <begin position="531"/>
        <end position="553"/>
    </location>
</feature>
<evidence type="ECO:0000313" key="6">
    <source>
        <dbReference type="Proteomes" id="UP000249061"/>
    </source>
</evidence>
<dbReference type="Gene3D" id="3.90.1530.30">
    <property type="match status" value="1"/>
</dbReference>
<feature type="domain" description="ParB-like N-terminal" evidence="4">
    <location>
        <begin position="162"/>
        <end position="251"/>
    </location>
</feature>
<comment type="caution">
    <text evidence="5">The sequence shown here is derived from an EMBL/GenBank/DDBJ whole genome shotgun (WGS) entry which is preliminary data.</text>
</comment>
<evidence type="ECO:0000313" key="5">
    <source>
        <dbReference type="EMBL" id="PZR17549.1"/>
    </source>
</evidence>
<reference evidence="5 6" key="1">
    <citation type="submission" date="2017-08" db="EMBL/GenBank/DDBJ databases">
        <title>Infants hospitalized years apart are colonized by the same room-sourced microbial strains.</title>
        <authorList>
            <person name="Brooks B."/>
            <person name="Olm M.R."/>
            <person name="Firek B.A."/>
            <person name="Baker R."/>
            <person name="Thomas B.C."/>
            <person name="Morowitz M.J."/>
            <person name="Banfield J.F."/>
        </authorList>
    </citation>
    <scope>NUCLEOTIDE SEQUENCE [LARGE SCALE GENOMIC DNA]</scope>
    <source>
        <strain evidence="5">S2_003_000_R2_14</strain>
    </source>
</reference>